<dbReference type="SUPFAM" id="SSF53756">
    <property type="entry name" value="UDP-Glycosyltransferase/glycogen phosphorylase"/>
    <property type="match status" value="1"/>
</dbReference>
<dbReference type="AlphaFoldDB" id="A0A1P8UGA9"/>
<keyword evidence="4" id="KW-1185">Reference proteome</keyword>
<dbReference type="Proteomes" id="UP000243807">
    <property type="component" value="Chromosome"/>
</dbReference>
<dbReference type="Pfam" id="PF13579">
    <property type="entry name" value="Glyco_trans_4_4"/>
    <property type="match status" value="1"/>
</dbReference>
<gene>
    <name evidence="3" type="ORF">BW247_06920</name>
</gene>
<dbReference type="GO" id="GO:0016757">
    <property type="term" value="F:glycosyltransferase activity"/>
    <property type="evidence" value="ECO:0007669"/>
    <property type="project" value="InterPro"/>
</dbReference>
<name>A0A1P8UGA9_9GAMM</name>
<dbReference type="InterPro" id="IPR001296">
    <property type="entry name" value="Glyco_trans_1"/>
</dbReference>
<evidence type="ECO:0008006" key="5">
    <source>
        <dbReference type="Google" id="ProtNLM"/>
    </source>
</evidence>
<evidence type="ECO:0000259" key="1">
    <source>
        <dbReference type="Pfam" id="PF00534"/>
    </source>
</evidence>
<dbReference type="EMBL" id="CP019434">
    <property type="protein sequence ID" value="APZ42859.1"/>
    <property type="molecule type" value="Genomic_DNA"/>
</dbReference>
<evidence type="ECO:0000313" key="3">
    <source>
        <dbReference type="EMBL" id="APZ42859.1"/>
    </source>
</evidence>
<dbReference type="Gene3D" id="3.40.50.2000">
    <property type="entry name" value="Glycogen Phosphorylase B"/>
    <property type="match status" value="2"/>
</dbReference>
<sequence length="389" mass="42809">MNTSRAGVISPPLLNDTPRAAVVSDAIPERNGVGSYYRDFAPQLEAQGVRIEVFHPDERNGWSLPLPGDSTQRLWLPALRDLKDRIERFAPHVLILPTPGAYGLYGLWLARRLKLKVIIGFHTDFEALTAHYCRAPWDRLVRQSWRGVNRRLFRHSAAVVTTCARLAEQVQILGAAQTHHLGAVLGPEFLTPPSVDAKPLRSVLFAGRLAAEKNLAAFLRAVERLPDLDFHIAGDGPGRHEVITACARLPNLHYHGWCQRHSLRELMDASDLLVLPSHVESFGTVALEAMARARLVLVSAHCGLVEWPGLASKVAVLGKNENLATAIERLRRIDPRLRHEMARSARSAALNMNAAALSGWKTLIQNTARAGVAEKVDTTATVACTRATS</sequence>
<feature type="domain" description="Glycosyltransferase subfamily 4-like N-terminal" evidence="2">
    <location>
        <begin position="31"/>
        <end position="176"/>
    </location>
</feature>
<dbReference type="OrthoDB" id="9802525at2"/>
<evidence type="ECO:0000259" key="2">
    <source>
        <dbReference type="Pfam" id="PF13579"/>
    </source>
</evidence>
<protein>
    <recommendedName>
        <fullName evidence="5">Glycosyl transferase family 1</fullName>
    </recommendedName>
</protein>
<feature type="domain" description="Glycosyl transferase family 1" evidence="1">
    <location>
        <begin position="202"/>
        <end position="346"/>
    </location>
</feature>
<accession>A0A1P8UGA9</accession>
<dbReference type="PANTHER" id="PTHR45947">
    <property type="entry name" value="SULFOQUINOVOSYL TRANSFERASE SQD2"/>
    <property type="match status" value="1"/>
</dbReference>
<dbReference type="Pfam" id="PF00534">
    <property type="entry name" value="Glycos_transf_1"/>
    <property type="match status" value="1"/>
</dbReference>
<dbReference type="RefSeq" id="WP_076836507.1">
    <property type="nucleotide sequence ID" value="NZ_CP019434.1"/>
</dbReference>
<organism evidence="3 4">
    <name type="scientific">Acidihalobacter ferrooxydans</name>
    <dbReference type="NCBI Taxonomy" id="1765967"/>
    <lineage>
        <taxon>Bacteria</taxon>
        <taxon>Pseudomonadati</taxon>
        <taxon>Pseudomonadota</taxon>
        <taxon>Gammaproteobacteria</taxon>
        <taxon>Chromatiales</taxon>
        <taxon>Ectothiorhodospiraceae</taxon>
        <taxon>Acidihalobacter</taxon>
    </lineage>
</organism>
<evidence type="ECO:0000313" key="4">
    <source>
        <dbReference type="Proteomes" id="UP000243807"/>
    </source>
</evidence>
<reference evidence="3 4" key="1">
    <citation type="submission" date="2017-01" db="EMBL/GenBank/DDBJ databases">
        <title>Draft sequence of Acidihalobacter ferrooxidans strain DSM 14175 (strain V8).</title>
        <authorList>
            <person name="Khaleque H.N."/>
            <person name="Ramsay J.P."/>
            <person name="Murphy R.J.T."/>
            <person name="Kaksonen A.H."/>
            <person name="Boxall N.J."/>
            <person name="Watkin E.L.J."/>
        </authorList>
    </citation>
    <scope>NUCLEOTIDE SEQUENCE [LARGE SCALE GENOMIC DNA]</scope>
    <source>
        <strain evidence="3 4">V8</strain>
    </source>
</reference>
<dbReference type="InterPro" id="IPR050194">
    <property type="entry name" value="Glycosyltransferase_grp1"/>
</dbReference>
<dbReference type="KEGG" id="afy:BW247_06920"/>
<dbReference type="InterPro" id="IPR028098">
    <property type="entry name" value="Glyco_trans_4-like_N"/>
</dbReference>
<dbReference type="STRING" id="1765967.BW247_06920"/>
<dbReference type="PANTHER" id="PTHR45947:SF3">
    <property type="entry name" value="SULFOQUINOVOSYL TRANSFERASE SQD2"/>
    <property type="match status" value="1"/>
</dbReference>
<proteinExistence type="predicted"/>